<evidence type="ECO:0000313" key="2">
    <source>
        <dbReference type="Proteomes" id="UP000266934"/>
    </source>
</evidence>
<proteinExistence type="predicted"/>
<dbReference type="PANTHER" id="PTHR31793">
    <property type="entry name" value="4-HYDROXYBENZOYL-COA THIOESTERASE FAMILY MEMBER"/>
    <property type="match status" value="1"/>
</dbReference>
<dbReference type="OrthoDB" id="9803287at2"/>
<name>A0A348FVN9_9HYPH</name>
<dbReference type="PANTHER" id="PTHR31793:SF2">
    <property type="entry name" value="BLR1345 PROTEIN"/>
    <property type="match status" value="1"/>
</dbReference>
<protein>
    <submittedName>
        <fullName evidence="1">Thioesterase</fullName>
    </submittedName>
</protein>
<dbReference type="SUPFAM" id="SSF54637">
    <property type="entry name" value="Thioesterase/thiol ester dehydrase-isomerase"/>
    <property type="match status" value="1"/>
</dbReference>
<dbReference type="GO" id="GO:0047617">
    <property type="term" value="F:fatty acyl-CoA hydrolase activity"/>
    <property type="evidence" value="ECO:0007669"/>
    <property type="project" value="TreeGrafter"/>
</dbReference>
<dbReference type="Proteomes" id="UP000266934">
    <property type="component" value="Chromosome"/>
</dbReference>
<dbReference type="CDD" id="cd00586">
    <property type="entry name" value="4HBT"/>
    <property type="match status" value="1"/>
</dbReference>
<reference evidence="1 2" key="1">
    <citation type="submission" date="2018-08" db="EMBL/GenBank/DDBJ databases">
        <title>Complete genome sequencing of Blastochloris tepida GI.</title>
        <authorList>
            <person name="Tsukatani Y."/>
            <person name="Mori H."/>
        </authorList>
    </citation>
    <scope>NUCLEOTIDE SEQUENCE [LARGE SCALE GENOMIC DNA]</scope>
    <source>
        <strain evidence="1 2">GI</strain>
    </source>
</reference>
<dbReference type="EMBL" id="AP018907">
    <property type="protein sequence ID" value="BBF91372.1"/>
    <property type="molecule type" value="Genomic_DNA"/>
</dbReference>
<sequence length="169" mass="19447">MLDRVDFVPVFFAPFVSSPMVVDPGWIDYNDHLNMAYYNVLFDRAMDEAMLLVGLGPYYVRHKGASYVTAEVHVRYMRELKADDPVRVTVQLLDYDDKRVHVFQQLYHATEGWISATSEQMALHVDLMRKKTAHFPDDILGRLALMKQAHDRLTPPQGAGRRIAMPRPA</sequence>
<dbReference type="Pfam" id="PF13279">
    <property type="entry name" value="4HBT_2"/>
    <property type="match status" value="1"/>
</dbReference>
<gene>
    <name evidence="1" type="ORF">BLTE_00570</name>
</gene>
<organism evidence="1 2">
    <name type="scientific">Blastochloris tepida</name>
    <dbReference type="NCBI Taxonomy" id="2233851"/>
    <lineage>
        <taxon>Bacteria</taxon>
        <taxon>Pseudomonadati</taxon>
        <taxon>Pseudomonadota</taxon>
        <taxon>Alphaproteobacteria</taxon>
        <taxon>Hyphomicrobiales</taxon>
        <taxon>Blastochloridaceae</taxon>
        <taxon>Blastochloris</taxon>
    </lineage>
</organism>
<dbReference type="Gene3D" id="3.10.129.10">
    <property type="entry name" value="Hotdog Thioesterase"/>
    <property type="match status" value="1"/>
</dbReference>
<evidence type="ECO:0000313" key="1">
    <source>
        <dbReference type="EMBL" id="BBF91372.1"/>
    </source>
</evidence>
<dbReference type="KEGG" id="blag:BLTE_00570"/>
<keyword evidence="2" id="KW-1185">Reference proteome</keyword>
<dbReference type="AlphaFoldDB" id="A0A348FVN9"/>
<accession>A0A348FVN9</accession>
<dbReference type="InterPro" id="IPR050563">
    <property type="entry name" value="4-hydroxybenzoyl-CoA_TE"/>
</dbReference>
<dbReference type="RefSeq" id="WP_126396537.1">
    <property type="nucleotide sequence ID" value="NZ_AP018907.1"/>
</dbReference>
<dbReference type="InterPro" id="IPR029069">
    <property type="entry name" value="HotDog_dom_sf"/>
</dbReference>